<dbReference type="EMBL" id="LAZR01045116">
    <property type="protein sequence ID" value="KKK99645.1"/>
    <property type="molecule type" value="Genomic_DNA"/>
</dbReference>
<dbReference type="Pfam" id="PF07021">
    <property type="entry name" value="MetW"/>
    <property type="match status" value="1"/>
</dbReference>
<reference evidence="1" key="1">
    <citation type="journal article" date="2015" name="Nature">
        <title>Complex archaea that bridge the gap between prokaryotes and eukaryotes.</title>
        <authorList>
            <person name="Spang A."/>
            <person name="Saw J.H."/>
            <person name="Jorgensen S.L."/>
            <person name="Zaremba-Niedzwiedzka K."/>
            <person name="Martijn J."/>
            <person name="Lind A.E."/>
            <person name="van Eijk R."/>
            <person name="Schleper C."/>
            <person name="Guy L."/>
            <person name="Ettema T.J."/>
        </authorList>
    </citation>
    <scope>NUCLEOTIDE SEQUENCE</scope>
</reference>
<proteinExistence type="predicted"/>
<evidence type="ECO:0008006" key="2">
    <source>
        <dbReference type="Google" id="ProtNLM"/>
    </source>
</evidence>
<name>A0A0F9AMZ3_9ZZZZ</name>
<dbReference type="InterPro" id="IPR029063">
    <property type="entry name" value="SAM-dependent_MTases_sf"/>
</dbReference>
<comment type="caution">
    <text evidence="1">The sequence shown here is derived from an EMBL/GenBank/DDBJ whole genome shotgun (WGS) entry which is preliminary data.</text>
</comment>
<dbReference type="InterPro" id="IPR010743">
    <property type="entry name" value="Methionine_synth_MetW"/>
</dbReference>
<protein>
    <recommendedName>
        <fullName evidence="2">Methyltransferase domain-containing protein</fullName>
    </recommendedName>
</protein>
<evidence type="ECO:0000313" key="1">
    <source>
        <dbReference type="EMBL" id="KKK99645.1"/>
    </source>
</evidence>
<dbReference type="AlphaFoldDB" id="A0A0F9AMZ3"/>
<dbReference type="SUPFAM" id="SSF53335">
    <property type="entry name" value="S-adenosyl-L-methionine-dependent methyltransferases"/>
    <property type="match status" value="1"/>
</dbReference>
<dbReference type="Gene3D" id="3.40.50.150">
    <property type="entry name" value="Vaccinia Virus protein VP39"/>
    <property type="match status" value="1"/>
</dbReference>
<sequence>ALGTQGRAQSYAAGAIEKVEGEPWDYRVALTTMGAAARFTEVWESGDDETIGALLGYPECCSRFFAATWAAGSVDPTWEMSDHGDGAIEANILLRWLGVRYVPHMPCGFRCEGTIELGRRLRALIPELEREWMDELLSMPMAWSSLNGIGEVITPIVTLNFRSDVGHELREIRRDGTSYPEAGAHGLRFPYRPPPARRPDERLWTDNGFSSLEAMERAHDVVTSVLPPASRAVLDLGCGNGMLARKLAGAKGKAWGIESDDGRVTRSGSYLDAVIRGDFIQKYYNRAWSDADVVILMPGRLIEWPSVRLLHWLRASKILLVCAYGDWLERYDGSLLALCLAAGMSGKLRSERNSDGVAAGIWEWA</sequence>
<organism evidence="1">
    <name type="scientific">marine sediment metagenome</name>
    <dbReference type="NCBI Taxonomy" id="412755"/>
    <lineage>
        <taxon>unclassified sequences</taxon>
        <taxon>metagenomes</taxon>
        <taxon>ecological metagenomes</taxon>
    </lineage>
</organism>
<gene>
    <name evidence="1" type="ORF">LCGC14_2630690</name>
</gene>
<accession>A0A0F9AMZ3</accession>
<feature type="non-terminal residue" evidence="1">
    <location>
        <position position="1"/>
    </location>
</feature>